<dbReference type="KEGG" id="wna:KA717_07120"/>
<feature type="transmembrane region" description="Helical" evidence="5">
    <location>
        <begin position="269"/>
        <end position="286"/>
    </location>
</feature>
<dbReference type="InterPro" id="IPR052556">
    <property type="entry name" value="PolySynth_Transporter"/>
</dbReference>
<dbReference type="PANTHER" id="PTHR43424">
    <property type="entry name" value="LOCUS PUTATIVE PROTEIN 1-RELATED"/>
    <property type="match status" value="1"/>
</dbReference>
<dbReference type="InterPro" id="IPR002797">
    <property type="entry name" value="Polysacc_synth"/>
</dbReference>
<feature type="transmembrane region" description="Helical" evidence="5">
    <location>
        <begin position="124"/>
        <end position="145"/>
    </location>
</feature>
<feature type="transmembrane region" description="Helical" evidence="5">
    <location>
        <begin position="223"/>
        <end position="243"/>
    </location>
</feature>
<keyword evidence="3 5" id="KW-1133">Transmembrane helix</keyword>
<proteinExistence type="predicted"/>
<dbReference type="GO" id="GO:0016020">
    <property type="term" value="C:membrane"/>
    <property type="evidence" value="ECO:0007669"/>
    <property type="project" value="UniProtKB-SubCell"/>
</dbReference>
<dbReference type="PANTHER" id="PTHR43424:SF1">
    <property type="entry name" value="LOCUS PUTATIVE PROTEIN 1-RELATED"/>
    <property type="match status" value="1"/>
</dbReference>
<sequence>MKNYLYLVGKKVSPGLYKIFKNFSWLLAERLLTMMIALTIGIYSIRYLGVRDFGLLSYVISFVGIFDVIARLGLDSIVVRNLVREDSLTNQLLGTSWVLKIISIATIGLISILSLLSFSDNQETKWLAVIIVCSLIFNAFDVIDFWFQAKLLSQSMVIVRTIQITINSILKLIFIYLKLSVFAFAFLFIIDGLIKTVGMIIAYRQQKYSLSQWRFSLPLAKKLLSDSWPLILSSVMVTIYVRIDQVMLGIMADQKAVGIYAAAIRFSEIWYFIPVIICSSVFPAILKAKIQSQSLYSQRLQQLYDLLTWISLIIGLCVCLSAYPAVNFLLGQAYHQSATILILHIWALPFVFLGVGRNQLLVAENLTHFSFWTTALGAISNILLNLFLIPTYQGIGAAIATVISYGIAAYFSCLLYRPIHPTFWMLTKALLIPFRVQQNLIYLRQIRKLFG</sequence>
<gene>
    <name evidence="6" type="ORF">KA717_07120</name>
</gene>
<evidence type="ECO:0000256" key="4">
    <source>
        <dbReference type="ARBA" id="ARBA00023136"/>
    </source>
</evidence>
<evidence type="ECO:0000256" key="1">
    <source>
        <dbReference type="ARBA" id="ARBA00004141"/>
    </source>
</evidence>
<evidence type="ECO:0000256" key="2">
    <source>
        <dbReference type="ARBA" id="ARBA00022692"/>
    </source>
</evidence>
<accession>A0A977KZ10</accession>
<name>A0A977KZ10_9CYAN</name>
<dbReference type="AlphaFoldDB" id="A0A977KZ10"/>
<feature type="transmembrane region" description="Helical" evidence="5">
    <location>
        <begin position="55"/>
        <end position="74"/>
    </location>
</feature>
<feature type="transmembrane region" description="Helical" evidence="5">
    <location>
        <begin position="183"/>
        <end position="203"/>
    </location>
</feature>
<feature type="transmembrane region" description="Helical" evidence="5">
    <location>
        <begin position="369"/>
        <end position="389"/>
    </location>
</feature>
<reference evidence="6" key="1">
    <citation type="submission" date="2021-04" db="EMBL/GenBank/DDBJ databases">
        <title>Genome sequence of Woronichinia naegeliana from Washington state freshwater lake bloom.</title>
        <authorList>
            <person name="Dreher T.W."/>
        </authorList>
    </citation>
    <scope>NUCLEOTIDE SEQUENCE</scope>
    <source>
        <strain evidence="6">WA131</strain>
    </source>
</reference>
<dbReference type="CDD" id="cd13128">
    <property type="entry name" value="MATE_Wzx_like"/>
    <property type="match status" value="1"/>
</dbReference>
<keyword evidence="4 5" id="KW-0472">Membrane</keyword>
<feature type="transmembrane region" description="Helical" evidence="5">
    <location>
        <begin position="395"/>
        <end position="416"/>
    </location>
</feature>
<evidence type="ECO:0000313" key="6">
    <source>
        <dbReference type="EMBL" id="UXE62524.1"/>
    </source>
</evidence>
<evidence type="ECO:0000256" key="3">
    <source>
        <dbReference type="ARBA" id="ARBA00022989"/>
    </source>
</evidence>
<protein>
    <submittedName>
        <fullName evidence="6">Flippase</fullName>
    </submittedName>
</protein>
<feature type="transmembrane region" description="Helical" evidence="5">
    <location>
        <begin position="338"/>
        <end position="357"/>
    </location>
</feature>
<organism evidence="6">
    <name type="scientific">Woronichinia naegeliana WA131</name>
    <dbReference type="NCBI Taxonomy" id="2824559"/>
    <lineage>
        <taxon>Bacteria</taxon>
        <taxon>Bacillati</taxon>
        <taxon>Cyanobacteriota</taxon>
        <taxon>Cyanophyceae</taxon>
        <taxon>Synechococcales</taxon>
        <taxon>Coelosphaeriaceae</taxon>
        <taxon>Woronichinia</taxon>
    </lineage>
</organism>
<feature type="transmembrane region" description="Helical" evidence="5">
    <location>
        <begin position="97"/>
        <end position="118"/>
    </location>
</feature>
<dbReference type="Proteomes" id="UP001065613">
    <property type="component" value="Chromosome"/>
</dbReference>
<evidence type="ECO:0000256" key="5">
    <source>
        <dbReference type="SAM" id="Phobius"/>
    </source>
</evidence>
<dbReference type="Pfam" id="PF01943">
    <property type="entry name" value="Polysacc_synt"/>
    <property type="match status" value="1"/>
</dbReference>
<dbReference type="EMBL" id="CP073041">
    <property type="protein sequence ID" value="UXE62524.1"/>
    <property type="molecule type" value="Genomic_DNA"/>
</dbReference>
<comment type="subcellular location">
    <subcellularLocation>
        <location evidence="1">Membrane</location>
        <topology evidence="1">Multi-pass membrane protein</topology>
    </subcellularLocation>
</comment>
<keyword evidence="2 5" id="KW-0812">Transmembrane</keyword>
<feature type="transmembrane region" description="Helical" evidence="5">
    <location>
        <begin position="31"/>
        <end position="49"/>
    </location>
</feature>
<feature type="transmembrane region" description="Helical" evidence="5">
    <location>
        <begin position="306"/>
        <end position="326"/>
    </location>
</feature>